<dbReference type="Gene3D" id="2.40.10.120">
    <property type="match status" value="1"/>
</dbReference>
<dbReference type="Gene3D" id="3.40.50.300">
    <property type="entry name" value="P-loop containing nucleotide triphosphate hydrolases"/>
    <property type="match status" value="1"/>
</dbReference>
<keyword evidence="2" id="KW-0378">Hydrolase</keyword>
<dbReference type="EMBL" id="JAVREL010000011">
    <property type="protein sequence ID" value="MDT0344831.1"/>
    <property type="molecule type" value="Genomic_DNA"/>
</dbReference>
<evidence type="ECO:0000259" key="1">
    <source>
        <dbReference type="Pfam" id="PF20703"/>
    </source>
</evidence>
<feature type="domain" description="Novel STAND NTPase 1" evidence="1">
    <location>
        <begin position="204"/>
        <end position="600"/>
    </location>
</feature>
<dbReference type="Pfam" id="PF13365">
    <property type="entry name" value="Trypsin_2"/>
    <property type="match status" value="1"/>
</dbReference>
<dbReference type="Pfam" id="PF20703">
    <property type="entry name" value="nSTAND1"/>
    <property type="match status" value="1"/>
</dbReference>
<dbReference type="InterPro" id="IPR011047">
    <property type="entry name" value="Quinoprotein_ADH-like_sf"/>
</dbReference>
<proteinExistence type="predicted"/>
<dbReference type="SUPFAM" id="SSF52540">
    <property type="entry name" value="P-loop containing nucleoside triphosphate hydrolases"/>
    <property type="match status" value="1"/>
</dbReference>
<dbReference type="RefSeq" id="WP_311705955.1">
    <property type="nucleotide sequence ID" value="NZ_JAVREL010000011.1"/>
</dbReference>
<dbReference type="GO" id="GO:0008233">
    <property type="term" value="F:peptidase activity"/>
    <property type="evidence" value="ECO:0007669"/>
    <property type="project" value="UniProtKB-KW"/>
</dbReference>
<sequence length="1436" mass="155256">MTAPEPAPLAGGILRVLRPDGVAAGAAFLVTERLALTCAHVIGTGSGVGPGLRVMVDVGVAGGPGPFPATVREWHPEADVAVLEVAAPLPGTRPVPLVETGDLLWGHRARTLGFPRGHDQGVWHAAVLRQQQGNGWLQFEQAGDGRYAVSRGFSGAPVWDDELAAVVGMVVAADLGHPVAFLIPTDRLVAAVPSLREVVGLPSPFPGLGAYQESDAETFFGRKQETERITRLVLDHPLVTVLGASGCGKSSVVRAGVVPRLHEEGLATCVVPRTRDLLGALATGLTTLTRPELRGHAQRDEIRWTRRELAEGRLPDLVDQIRTTHGVDGLVIVVDQLEELLTRGDSDAPLALLFGDSPPDGLRILTTLRVDFLQPVEENPMLRRAVRGATFLLPQMTPDQIREAVTGPVERVPAVSYQDGLVDRIVEHVGNAAGVLPLLGFTLDQLWRDQRAGLLTLQTYAELGGVHGALAKRAERAWERHTSDGTNAEATERVRRLLTRLIRLPPGTHTPIRRTARRAELSPGEWEAARFLADQRLLVIAPPETEEDARYGESVELAHEALIRVWPTLRDLAEADRDFLAWHERLRQDQARWAAAGSPDDLLPGETALAAAEPWVAQRSDDIGAADLDFLERGRARHRRQARLRRGLFGTLGTVALVIAVLASLFGYQTRVSATRDAESESRALAAASADALATDPALAAMYALAAYERAPTDEARDALLQTYVTYGSTELVMSGARGGVDRVAASGDGRVILTTGREGQATLFLRDEADQLSRERLPFGDDYALYPFVSHDGKRAGYVTPSGALVWYGLGEPGAEGGDGPLGRSRTIPGPDFSMDELGLTPERRMVAVSQDGDRVVAASLENQLFHWDLDTETAGEAVLLPPLTVIRNVWFGRDRDFALVEVAPDPLLELEDDTGEFANHEVLRVNLMSGEVTTIVEDIVGAAFSGDGTTLAFCDADDTLSVARADESVHTSIAGACDSLSTLALDHTGRYVSNGSQPPVVHELSGDGEAVELAQAPGNVLTAGSDDTTHGSILTDGDRYFHLVADSEAVVLVEQPLTREPIHSSLGLLGEGDRVIAYTDDHDGDGVTDDGGRSHLGLYDITGDSGTWRQLAEVERQGATFVPAVFDVVTTNRRGDLLADLMTAEGRIVIRDTETLRPVTEIQTEPLPPNPHPNPMPEIQYFFRGDRHLITRSGSVVERWDARTGQRTDRVDLADLGLLSDDPLHAEWLQITGHPRDDHIAVVNGGPEVRVVDMRAGREVAELRADTGERLSTVSYNAYDERHMIVVRPATAWEQWQLPSPRRLTGPTELCGGCPDDYVISPSIRPDGRFQLASAGQVRIYDHDSAVPVGRWDVGRGGDFLTASDDGDTLLYVPWNDALAAWSDAGQVTVIRLDGVEEWRNETCRITGWLTVTDGEEVQETTGLPARGLCDPPG</sequence>
<dbReference type="InterPro" id="IPR049052">
    <property type="entry name" value="nSTAND1"/>
</dbReference>
<organism evidence="2 3">
    <name type="scientific">Streptomyces litchfieldiae</name>
    <dbReference type="NCBI Taxonomy" id="3075543"/>
    <lineage>
        <taxon>Bacteria</taxon>
        <taxon>Bacillati</taxon>
        <taxon>Actinomycetota</taxon>
        <taxon>Actinomycetes</taxon>
        <taxon>Kitasatosporales</taxon>
        <taxon>Streptomycetaceae</taxon>
        <taxon>Streptomyces</taxon>
    </lineage>
</organism>
<accession>A0ABU2MT68</accession>
<dbReference type="SUPFAM" id="SSF50494">
    <property type="entry name" value="Trypsin-like serine proteases"/>
    <property type="match status" value="1"/>
</dbReference>
<comment type="caution">
    <text evidence="2">The sequence shown here is derived from an EMBL/GenBank/DDBJ whole genome shotgun (WGS) entry which is preliminary data.</text>
</comment>
<dbReference type="SUPFAM" id="SSF82171">
    <property type="entry name" value="DPP6 N-terminal domain-like"/>
    <property type="match status" value="1"/>
</dbReference>
<protein>
    <submittedName>
        <fullName evidence="2">Serine protease</fullName>
    </submittedName>
</protein>
<dbReference type="Proteomes" id="UP001183246">
    <property type="component" value="Unassembled WGS sequence"/>
</dbReference>
<dbReference type="SUPFAM" id="SSF50998">
    <property type="entry name" value="Quinoprotein alcohol dehydrogenase-like"/>
    <property type="match status" value="1"/>
</dbReference>
<evidence type="ECO:0000313" key="2">
    <source>
        <dbReference type="EMBL" id="MDT0344831.1"/>
    </source>
</evidence>
<keyword evidence="2" id="KW-0645">Protease</keyword>
<dbReference type="InterPro" id="IPR009003">
    <property type="entry name" value="Peptidase_S1_PA"/>
</dbReference>
<evidence type="ECO:0000313" key="3">
    <source>
        <dbReference type="Proteomes" id="UP001183246"/>
    </source>
</evidence>
<reference evidence="3" key="1">
    <citation type="submission" date="2023-07" db="EMBL/GenBank/DDBJ databases">
        <title>30 novel species of actinomycetes from the DSMZ collection.</title>
        <authorList>
            <person name="Nouioui I."/>
        </authorList>
    </citation>
    <scope>NUCLEOTIDE SEQUENCE [LARGE SCALE GENOMIC DNA]</scope>
    <source>
        <strain evidence="3">DSM 44938</strain>
    </source>
</reference>
<name>A0ABU2MT68_9ACTN</name>
<dbReference type="InterPro" id="IPR015943">
    <property type="entry name" value="WD40/YVTN_repeat-like_dom_sf"/>
</dbReference>
<dbReference type="InterPro" id="IPR027417">
    <property type="entry name" value="P-loop_NTPase"/>
</dbReference>
<gene>
    <name evidence="2" type="ORF">RM590_19770</name>
</gene>
<dbReference type="GO" id="GO:0006508">
    <property type="term" value="P:proteolysis"/>
    <property type="evidence" value="ECO:0007669"/>
    <property type="project" value="UniProtKB-KW"/>
</dbReference>
<keyword evidence="3" id="KW-1185">Reference proteome</keyword>
<dbReference type="Gene3D" id="2.130.10.10">
    <property type="entry name" value="YVTN repeat-like/Quinoprotein amine dehydrogenase"/>
    <property type="match status" value="2"/>
</dbReference>